<dbReference type="Pfam" id="PF12804">
    <property type="entry name" value="NTP_transf_3"/>
    <property type="match status" value="1"/>
</dbReference>
<dbReference type="Proteomes" id="UP000184432">
    <property type="component" value="Unassembled WGS sequence"/>
</dbReference>
<dbReference type="AlphaFoldDB" id="A0A1M6ACK0"/>
<gene>
    <name evidence="2" type="ORF">SAMN04488508_101219</name>
</gene>
<keyword evidence="3" id="KW-1185">Reference proteome</keyword>
<name>A0A1M6ACK0_9FLAO</name>
<accession>A0A1M6ACK0</accession>
<organism evidence="2 3">
    <name type="scientific">Aquimarina spongiae</name>
    <dbReference type="NCBI Taxonomy" id="570521"/>
    <lineage>
        <taxon>Bacteria</taxon>
        <taxon>Pseudomonadati</taxon>
        <taxon>Bacteroidota</taxon>
        <taxon>Flavobacteriia</taxon>
        <taxon>Flavobacteriales</taxon>
        <taxon>Flavobacteriaceae</taxon>
        <taxon>Aquimarina</taxon>
    </lineage>
</organism>
<feature type="domain" description="MobA-like NTP transferase" evidence="1">
    <location>
        <begin position="12"/>
        <end position="174"/>
    </location>
</feature>
<dbReference type="RefSeq" id="WP_073312723.1">
    <property type="nucleotide sequence ID" value="NZ_FQYP01000001.1"/>
</dbReference>
<evidence type="ECO:0000313" key="2">
    <source>
        <dbReference type="EMBL" id="SHI34108.1"/>
    </source>
</evidence>
<dbReference type="InterPro" id="IPR025877">
    <property type="entry name" value="MobA-like_NTP_Trfase"/>
</dbReference>
<dbReference type="SUPFAM" id="SSF53448">
    <property type="entry name" value="Nucleotide-diphospho-sugar transferases"/>
    <property type="match status" value="1"/>
</dbReference>
<sequence length="208" mass="22852">MLSKSENGITHVILAAGASTRMGEPKQLLPWNSSTLIEHAIAQSLAVNNNKTFVVLGAHYDLIYQKISHLPIAIIHNLDWESGMGSSISKAITVILQENTSCDGVLISLADQPLIDAKHLTSLTQIFEQQKHKIVASGFEGLYGVPAIFSNNIFKELQELNKDFGARKIIKKYKDALAVVDASAISVDIDTKIQYNEMIARHFPKGNN</sequence>
<dbReference type="GO" id="GO:0016779">
    <property type="term" value="F:nucleotidyltransferase activity"/>
    <property type="evidence" value="ECO:0007669"/>
    <property type="project" value="UniProtKB-KW"/>
</dbReference>
<evidence type="ECO:0000313" key="3">
    <source>
        <dbReference type="Proteomes" id="UP000184432"/>
    </source>
</evidence>
<dbReference type="PANTHER" id="PTHR43777:SF1">
    <property type="entry name" value="MOLYBDENUM COFACTOR CYTIDYLYLTRANSFERASE"/>
    <property type="match status" value="1"/>
</dbReference>
<keyword evidence="2" id="KW-0548">Nucleotidyltransferase</keyword>
<dbReference type="OrthoDB" id="9779263at2"/>
<dbReference type="EMBL" id="FQYP01000001">
    <property type="protein sequence ID" value="SHI34108.1"/>
    <property type="molecule type" value="Genomic_DNA"/>
</dbReference>
<dbReference type="CDD" id="cd04182">
    <property type="entry name" value="GT_2_like_f"/>
    <property type="match status" value="1"/>
</dbReference>
<proteinExistence type="predicted"/>
<keyword evidence="2" id="KW-0808">Transferase</keyword>
<dbReference type="STRING" id="570521.SAMN04488508_101219"/>
<reference evidence="3" key="1">
    <citation type="submission" date="2016-11" db="EMBL/GenBank/DDBJ databases">
        <authorList>
            <person name="Varghese N."/>
            <person name="Submissions S."/>
        </authorList>
    </citation>
    <scope>NUCLEOTIDE SEQUENCE [LARGE SCALE GENOMIC DNA]</scope>
    <source>
        <strain evidence="3">DSM 22623</strain>
    </source>
</reference>
<dbReference type="PANTHER" id="PTHR43777">
    <property type="entry name" value="MOLYBDENUM COFACTOR CYTIDYLYLTRANSFERASE"/>
    <property type="match status" value="1"/>
</dbReference>
<dbReference type="InterPro" id="IPR029044">
    <property type="entry name" value="Nucleotide-diphossugar_trans"/>
</dbReference>
<dbReference type="Gene3D" id="3.90.550.10">
    <property type="entry name" value="Spore Coat Polysaccharide Biosynthesis Protein SpsA, Chain A"/>
    <property type="match status" value="1"/>
</dbReference>
<evidence type="ECO:0000259" key="1">
    <source>
        <dbReference type="Pfam" id="PF12804"/>
    </source>
</evidence>
<protein>
    <submittedName>
        <fullName evidence="2">Molybdenum cofactor cytidylyltransferase</fullName>
    </submittedName>
</protein>